<dbReference type="Proteomes" id="UP000798808">
    <property type="component" value="Unassembled WGS sequence"/>
</dbReference>
<reference evidence="2 3" key="1">
    <citation type="submission" date="2019-02" db="EMBL/GenBank/DDBJ databases">
        <authorList>
            <person name="Goldberg S.R."/>
            <person name="Haltli B.A."/>
            <person name="Correa H."/>
            <person name="Russell K.G."/>
        </authorList>
    </citation>
    <scope>NUCLEOTIDE SEQUENCE [LARGE SCALE GENOMIC DNA]</scope>
    <source>
        <strain evidence="2 3">JCM 16186</strain>
    </source>
</reference>
<keyword evidence="1" id="KW-0472">Membrane</keyword>
<sequence length="140" mass="15391">MIATLSVINISILAMLGFLHIYWAFGGKWAAEKALPSTPGNEPLFTPGIFACIVVAAGLLTFAALFIIHTFMPIPALPQWLVTNSLWLIGAIFTLRAIGDFRYVGFMKKVKHSTFASLDTKYYSPLCLYLGISSFIINLS</sequence>
<organism evidence="2 3">
    <name type="scientific">Fulvivirga kasyanovii</name>
    <dbReference type="NCBI Taxonomy" id="396812"/>
    <lineage>
        <taxon>Bacteria</taxon>
        <taxon>Pseudomonadati</taxon>
        <taxon>Bacteroidota</taxon>
        <taxon>Cytophagia</taxon>
        <taxon>Cytophagales</taxon>
        <taxon>Fulvivirgaceae</taxon>
        <taxon>Fulvivirga</taxon>
    </lineage>
</organism>
<evidence type="ECO:0000313" key="2">
    <source>
        <dbReference type="EMBL" id="MTI24562.1"/>
    </source>
</evidence>
<keyword evidence="1" id="KW-0812">Transmembrane</keyword>
<dbReference type="InterPro" id="IPR025058">
    <property type="entry name" value="DUF3995"/>
</dbReference>
<keyword evidence="3" id="KW-1185">Reference proteome</keyword>
<feature type="transmembrane region" description="Helical" evidence="1">
    <location>
        <begin position="122"/>
        <end position="139"/>
    </location>
</feature>
<dbReference type="Pfam" id="PF13160">
    <property type="entry name" value="DUF3995"/>
    <property type="match status" value="1"/>
</dbReference>
<comment type="caution">
    <text evidence="2">The sequence shown here is derived from an EMBL/GenBank/DDBJ whole genome shotgun (WGS) entry which is preliminary data.</text>
</comment>
<proteinExistence type="predicted"/>
<feature type="transmembrane region" description="Helical" evidence="1">
    <location>
        <begin position="80"/>
        <end position="99"/>
    </location>
</feature>
<evidence type="ECO:0000313" key="3">
    <source>
        <dbReference type="Proteomes" id="UP000798808"/>
    </source>
</evidence>
<feature type="transmembrane region" description="Helical" evidence="1">
    <location>
        <begin position="7"/>
        <end position="25"/>
    </location>
</feature>
<name>A0ABW9RKE9_9BACT</name>
<feature type="transmembrane region" description="Helical" evidence="1">
    <location>
        <begin position="45"/>
        <end position="68"/>
    </location>
</feature>
<evidence type="ECO:0000256" key="1">
    <source>
        <dbReference type="SAM" id="Phobius"/>
    </source>
</evidence>
<dbReference type="EMBL" id="SMLW01000428">
    <property type="protein sequence ID" value="MTI24562.1"/>
    <property type="molecule type" value="Genomic_DNA"/>
</dbReference>
<gene>
    <name evidence="2" type="ORF">E1163_06355</name>
</gene>
<accession>A0ABW9RKE9</accession>
<dbReference type="RefSeq" id="WP_155170605.1">
    <property type="nucleotide sequence ID" value="NZ_BAAAFL010000005.1"/>
</dbReference>
<protein>
    <submittedName>
        <fullName evidence="2">DUF3995 domain-containing protein</fullName>
    </submittedName>
</protein>
<keyword evidence="1" id="KW-1133">Transmembrane helix</keyword>